<dbReference type="OrthoDB" id="2242533at2759"/>
<evidence type="ECO:0000256" key="1">
    <source>
        <dbReference type="SAM" id="MobiDB-lite"/>
    </source>
</evidence>
<evidence type="ECO:0000313" key="2">
    <source>
        <dbReference type="EMBL" id="ORX49897.1"/>
    </source>
</evidence>
<dbReference type="EMBL" id="MCGT01000025">
    <property type="protein sequence ID" value="ORX49897.1"/>
    <property type="molecule type" value="Genomic_DNA"/>
</dbReference>
<comment type="caution">
    <text evidence="2">The sequence shown here is derived from an EMBL/GenBank/DDBJ whole genome shotgun (WGS) entry which is preliminary data.</text>
</comment>
<name>A0A1X2GBH4_9FUNG</name>
<reference evidence="2 3" key="1">
    <citation type="submission" date="2016-07" db="EMBL/GenBank/DDBJ databases">
        <title>Pervasive Adenine N6-methylation of Active Genes in Fungi.</title>
        <authorList>
            <consortium name="DOE Joint Genome Institute"/>
            <person name="Mondo S.J."/>
            <person name="Dannebaum R.O."/>
            <person name="Kuo R.C."/>
            <person name="Labutti K."/>
            <person name="Haridas S."/>
            <person name="Kuo A."/>
            <person name="Salamov A."/>
            <person name="Ahrendt S.R."/>
            <person name="Lipzen A."/>
            <person name="Sullivan W."/>
            <person name="Andreopoulos W.B."/>
            <person name="Clum A."/>
            <person name="Lindquist E."/>
            <person name="Daum C."/>
            <person name="Ramamoorthy G.K."/>
            <person name="Gryganskyi A."/>
            <person name="Culley D."/>
            <person name="Magnuson J.K."/>
            <person name="James T.Y."/>
            <person name="O'Malley M.A."/>
            <person name="Stajich J.E."/>
            <person name="Spatafora J.W."/>
            <person name="Visel A."/>
            <person name="Grigoriev I.V."/>
        </authorList>
    </citation>
    <scope>NUCLEOTIDE SEQUENCE [LARGE SCALE GENOMIC DNA]</scope>
    <source>
        <strain evidence="2 3">NRRL 3301</strain>
    </source>
</reference>
<accession>A0A1X2GBH4</accession>
<dbReference type="Proteomes" id="UP000242146">
    <property type="component" value="Unassembled WGS sequence"/>
</dbReference>
<evidence type="ECO:0000313" key="3">
    <source>
        <dbReference type="Proteomes" id="UP000242146"/>
    </source>
</evidence>
<feature type="compositionally biased region" description="Basic and acidic residues" evidence="1">
    <location>
        <begin position="191"/>
        <end position="219"/>
    </location>
</feature>
<organism evidence="2 3">
    <name type="scientific">Hesseltinella vesiculosa</name>
    <dbReference type="NCBI Taxonomy" id="101127"/>
    <lineage>
        <taxon>Eukaryota</taxon>
        <taxon>Fungi</taxon>
        <taxon>Fungi incertae sedis</taxon>
        <taxon>Mucoromycota</taxon>
        <taxon>Mucoromycotina</taxon>
        <taxon>Mucoromycetes</taxon>
        <taxon>Mucorales</taxon>
        <taxon>Cunninghamellaceae</taxon>
        <taxon>Hesseltinella</taxon>
    </lineage>
</organism>
<gene>
    <name evidence="2" type="ORF">DM01DRAFT_1394088</name>
</gene>
<protein>
    <submittedName>
        <fullName evidence="2">Uncharacterized protein</fullName>
    </submittedName>
</protein>
<proteinExistence type="predicted"/>
<dbReference type="STRING" id="101127.A0A1X2GBH4"/>
<dbReference type="AlphaFoldDB" id="A0A1X2GBH4"/>
<feature type="region of interest" description="Disordered" evidence="1">
    <location>
        <begin position="143"/>
        <end position="220"/>
    </location>
</feature>
<keyword evidence="3" id="KW-1185">Reference proteome</keyword>
<sequence>MFKFTALHGLDPNFKLSIEECQLLKLDLALGNMPAKAWKSLESLADAHIIAHGSTTNLADICKSYYRSFDILSKKRKTHLALKAYCGELSKRFRQKDVLQAFQTIYRARLLEFEKQQLLDTAKKIGYNNSLRLAIQGGDTLACELDSQGGQPHRPIPSTDDQSQPSTPFPDSPVDGNLPVEGDRVLLGSKRKYDDKGDDNKNDSDNDDKVKDHSGKEEDQVSMAIQTAALAIHQEFKDGKKINSQRRKTMSSGLSMAMDLIDLSHESQASLFEVEQLSAIIGHVQDECKVDSDLFSMPNDLINVWKEVVKLWVPLLESLFKDKLVTVSYGETTNAFSNQRKREQYCEPTALAFKIDARFVYHGDNLDVDLGAVEAAKDNECSKGHHDLGKLMREGKDVLDGLFFSMVGDDDVDKLSAWVIQLFGTQGQLASIHQTKKGLYFGVPRGDLILPTSIATMDRFIETLSSLIGMANHVQLNAMKIKTSIESMRLAQTSLR</sequence>